<evidence type="ECO:0000313" key="4">
    <source>
        <dbReference type="Proteomes" id="UP001180020"/>
    </source>
</evidence>
<keyword evidence="2" id="KW-0808">Transferase</keyword>
<dbReference type="AlphaFoldDB" id="A0AAV9E593"/>
<proteinExistence type="inferred from homology"/>
<reference evidence="3" key="2">
    <citation type="submission" date="2023-06" db="EMBL/GenBank/DDBJ databases">
        <authorList>
            <person name="Ma L."/>
            <person name="Liu K.-W."/>
            <person name="Li Z."/>
            <person name="Hsiao Y.-Y."/>
            <person name="Qi Y."/>
            <person name="Fu T."/>
            <person name="Tang G."/>
            <person name="Zhang D."/>
            <person name="Sun W.-H."/>
            <person name="Liu D.-K."/>
            <person name="Li Y."/>
            <person name="Chen G.-Z."/>
            <person name="Liu X.-D."/>
            <person name="Liao X.-Y."/>
            <person name="Jiang Y.-T."/>
            <person name="Yu X."/>
            <person name="Hao Y."/>
            <person name="Huang J."/>
            <person name="Zhao X.-W."/>
            <person name="Ke S."/>
            <person name="Chen Y.-Y."/>
            <person name="Wu W.-L."/>
            <person name="Hsu J.-L."/>
            <person name="Lin Y.-F."/>
            <person name="Huang M.-D."/>
            <person name="Li C.-Y."/>
            <person name="Huang L."/>
            <person name="Wang Z.-W."/>
            <person name="Zhao X."/>
            <person name="Zhong W.-Y."/>
            <person name="Peng D.-H."/>
            <person name="Ahmad S."/>
            <person name="Lan S."/>
            <person name="Zhang J.-S."/>
            <person name="Tsai W.-C."/>
            <person name="Van De Peer Y."/>
            <person name="Liu Z.-J."/>
        </authorList>
    </citation>
    <scope>NUCLEOTIDE SEQUENCE</scope>
    <source>
        <strain evidence="3">CP</strain>
        <tissue evidence="3">Leaves</tissue>
    </source>
</reference>
<dbReference type="GO" id="GO:0035251">
    <property type="term" value="F:UDP-glucosyltransferase activity"/>
    <property type="evidence" value="ECO:0007669"/>
    <property type="project" value="TreeGrafter"/>
</dbReference>
<sequence>MRSLNHSDQQHFLLCPFMAQGHIIPMVDMARLFARRGIYVSLVTTPLNASRVRLAIDRASCCYGLPIRLVELCFPSAEARVPEGCESFDMLPSTDHMEGFFEATELLKQPLEQFLSADRDFPPPTCVVSDTFLPWTLDVARGLGIPRSAGPEEEMVAIPDVPCGLEMKRGQLLVSPSSVGLTEYEARMVKADADSDGVVVNSFDEMEPQFVEAYERLIGKKVYNVGGDTVAQGGGRVRDALWGNSTVEALYAGVPMVTWPLFAEQFVNERVVVEVLKVGVRVGIEVRTGWGEKVVVGREEIGVALERVMEGGEEGFERRRRVRETGEMARKAMEVGGSSYGNMTRFIEENVVVNGLGNRAMNGFECEF</sequence>
<dbReference type="Gene3D" id="3.40.50.2000">
    <property type="entry name" value="Glycogen Phosphorylase B"/>
    <property type="match status" value="2"/>
</dbReference>
<name>A0AAV9E593_ACOCL</name>
<dbReference type="CDD" id="cd03784">
    <property type="entry name" value="GT1_Gtf-like"/>
    <property type="match status" value="1"/>
</dbReference>
<gene>
    <name evidence="3" type="primary">UGT73C3</name>
    <name evidence="3" type="ORF">QJS10_CPA10g00442</name>
</gene>
<evidence type="ECO:0000256" key="1">
    <source>
        <dbReference type="ARBA" id="ARBA00009995"/>
    </source>
</evidence>
<dbReference type="Pfam" id="PF00201">
    <property type="entry name" value="UDPGT"/>
    <property type="match status" value="1"/>
</dbReference>
<evidence type="ECO:0000256" key="2">
    <source>
        <dbReference type="ARBA" id="ARBA00022679"/>
    </source>
</evidence>
<dbReference type="PANTHER" id="PTHR48047">
    <property type="entry name" value="GLYCOSYLTRANSFERASE"/>
    <property type="match status" value="1"/>
</dbReference>
<organism evidence="3 4">
    <name type="scientific">Acorus calamus</name>
    <name type="common">Sweet flag</name>
    <dbReference type="NCBI Taxonomy" id="4465"/>
    <lineage>
        <taxon>Eukaryota</taxon>
        <taxon>Viridiplantae</taxon>
        <taxon>Streptophyta</taxon>
        <taxon>Embryophyta</taxon>
        <taxon>Tracheophyta</taxon>
        <taxon>Spermatophyta</taxon>
        <taxon>Magnoliopsida</taxon>
        <taxon>Liliopsida</taxon>
        <taxon>Acoraceae</taxon>
        <taxon>Acorus</taxon>
    </lineage>
</organism>
<dbReference type="PANTHER" id="PTHR48047:SF182">
    <property type="entry name" value="GLYCOSYLTRANSFERASE"/>
    <property type="match status" value="1"/>
</dbReference>
<dbReference type="EMBL" id="JAUJYO010000010">
    <property type="protein sequence ID" value="KAK1307448.1"/>
    <property type="molecule type" value="Genomic_DNA"/>
</dbReference>
<dbReference type="SUPFAM" id="SSF53756">
    <property type="entry name" value="UDP-Glycosyltransferase/glycogen phosphorylase"/>
    <property type="match status" value="1"/>
</dbReference>
<protein>
    <submittedName>
        <fullName evidence="3">UDP-glycosyltransferase 73C3</fullName>
    </submittedName>
</protein>
<comment type="caution">
    <text evidence="3">The sequence shown here is derived from an EMBL/GenBank/DDBJ whole genome shotgun (WGS) entry which is preliminary data.</text>
</comment>
<accession>A0AAV9E593</accession>
<dbReference type="InterPro" id="IPR002213">
    <property type="entry name" value="UDP_glucos_trans"/>
</dbReference>
<reference evidence="3" key="1">
    <citation type="journal article" date="2023" name="Nat. Commun.">
        <title>Diploid and tetraploid genomes of Acorus and the evolution of monocots.</title>
        <authorList>
            <person name="Ma L."/>
            <person name="Liu K.W."/>
            <person name="Li Z."/>
            <person name="Hsiao Y.Y."/>
            <person name="Qi Y."/>
            <person name="Fu T."/>
            <person name="Tang G.D."/>
            <person name="Zhang D."/>
            <person name="Sun W.H."/>
            <person name="Liu D.K."/>
            <person name="Li Y."/>
            <person name="Chen G.Z."/>
            <person name="Liu X.D."/>
            <person name="Liao X.Y."/>
            <person name="Jiang Y.T."/>
            <person name="Yu X."/>
            <person name="Hao Y."/>
            <person name="Huang J."/>
            <person name="Zhao X.W."/>
            <person name="Ke S."/>
            <person name="Chen Y.Y."/>
            <person name="Wu W.L."/>
            <person name="Hsu J.L."/>
            <person name="Lin Y.F."/>
            <person name="Huang M.D."/>
            <person name="Li C.Y."/>
            <person name="Huang L."/>
            <person name="Wang Z.W."/>
            <person name="Zhao X."/>
            <person name="Zhong W.Y."/>
            <person name="Peng D.H."/>
            <person name="Ahmad S."/>
            <person name="Lan S."/>
            <person name="Zhang J.S."/>
            <person name="Tsai W.C."/>
            <person name="Van de Peer Y."/>
            <person name="Liu Z.J."/>
        </authorList>
    </citation>
    <scope>NUCLEOTIDE SEQUENCE</scope>
    <source>
        <strain evidence="3">CP</strain>
    </source>
</reference>
<comment type="similarity">
    <text evidence="1">Belongs to the UDP-glycosyltransferase family.</text>
</comment>
<evidence type="ECO:0000313" key="3">
    <source>
        <dbReference type="EMBL" id="KAK1307448.1"/>
    </source>
</evidence>
<dbReference type="Proteomes" id="UP001180020">
    <property type="component" value="Unassembled WGS sequence"/>
</dbReference>
<keyword evidence="4" id="KW-1185">Reference proteome</keyword>